<reference evidence="9" key="1">
    <citation type="submission" date="2025-08" db="UniProtKB">
        <authorList>
            <consortium name="RefSeq"/>
        </authorList>
    </citation>
    <scope>IDENTIFICATION</scope>
    <source>
        <tissue evidence="9">Liver</tissue>
    </source>
</reference>
<dbReference type="GeneID" id="102738249"/>
<keyword evidence="1 6" id="KW-0489">Methyltransferase</keyword>
<protein>
    <submittedName>
        <fullName evidence="9">Protein arginine N-methyltransferase 7</fullName>
    </submittedName>
</protein>
<organism evidence="8 9">
    <name type="scientific">Leptonychotes weddellii</name>
    <name type="common">Weddell seal</name>
    <name type="synonym">Otaria weddellii</name>
    <dbReference type="NCBI Taxonomy" id="9713"/>
    <lineage>
        <taxon>Eukaryota</taxon>
        <taxon>Metazoa</taxon>
        <taxon>Chordata</taxon>
        <taxon>Craniata</taxon>
        <taxon>Vertebrata</taxon>
        <taxon>Euteleostomi</taxon>
        <taxon>Mammalia</taxon>
        <taxon>Eutheria</taxon>
        <taxon>Laurasiatheria</taxon>
        <taxon>Carnivora</taxon>
        <taxon>Caniformia</taxon>
        <taxon>Pinnipedia</taxon>
        <taxon>Phocidae</taxon>
        <taxon>Monachinae</taxon>
        <taxon>Lobodontini</taxon>
        <taxon>Leptonychotes</taxon>
    </lineage>
</organism>
<dbReference type="Gene3D" id="3.40.50.150">
    <property type="entry name" value="Vaccinia Virus protein VP39"/>
    <property type="match status" value="2"/>
</dbReference>
<keyword evidence="8" id="KW-1185">Reference proteome</keyword>
<dbReference type="CTD" id="54496"/>
<gene>
    <name evidence="9" type="primary">PRMT7</name>
</gene>
<feature type="domain" description="Protein arginine N-methyltransferase" evidence="7">
    <location>
        <begin position="395"/>
        <end position="569"/>
    </location>
</feature>
<dbReference type="InterPro" id="IPR025799">
    <property type="entry name" value="Arg_MeTrfase"/>
</dbReference>
<dbReference type="InterPro" id="IPR055135">
    <property type="entry name" value="PRMT_dom"/>
</dbReference>
<keyword evidence="5" id="KW-0007">Acetylation</keyword>
<keyword evidence="3 6" id="KW-0949">S-adenosyl-L-methionine</keyword>
<proteinExistence type="predicted"/>
<name>A0A7F8QJM7_LEPWE</name>
<dbReference type="KEGG" id="lww:102738249"/>
<dbReference type="Gene3D" id="2.70.160.11">
    <property type="entry name" value="Hnrnp arginine n-methyltransferase1"/>
    <property type="match status" value="2"/>
</dbReference>
<dbReference type="Pfam" id="PF22528">
    <property type="entry name" value="PRMT_C"/>
    <property type="match status" value="2"/>
</dbReference>
<evidence type="ECO:0000313" key="8">
    <source>
        <dbReference type="Proteomes" id="UP000245341"/>
    </source>
</evidence>
<evidence type="ECO:0000313" key="9">
    <source>
        <dbReference type="RefSeq" id="XP_030880413.1"/>
    </source>
</evidence>
<evidence type="ECO:0000259" key="7">
    <source>
        <dbReference type="Pfam" id="PF22528"/>
    </source>
</evidence>
<dbReference type="AlphaFoldDB" id="A0A7F8QJM7"/>
<dbReference type="GO" id="GO:0016274">
    <property type="term" value="F:protein-arginine N-methyltransferase activity"/>
    <property type="evidence" value="ECO:0007669"/>
    <property type="project" value="InterPro"/>
</dbReference>
<keyword evidence="2 6" id="KW-0808">Transferase</keyword>
<dbReference type="PANTHER" id="PTHR11006">
    <property type="entry name" value="PROTEIN ARGININE N-METHYLTRANSFERASE"/>
    <property type="match status" value="1"/>
</dbReference>
<evidence type="ECO:0000256" key="6">
    <source>
        <dbReference type="PROSITE-ProRule" id="PRU01015"/>
    </source>
</evidence>
<sequence length="575" mass="65248">MKVFCGRANPTTGSVEWLEEDEHYDYHQEIARSSYADMLHDKDRNIKYYQGIRAAVSRVKDRGQKALVLDIGTGTGLLSMMAVTAGADFCYAIEVSHALQVCVLCLMWGVPHAPCLSFVHTRSWSVHSVPSTGPALPELHANRKDRSGTENCEAVPHRATIYAQLVESRRMWSWNKLFPVRVQTSRGEQVIVPPLELERCPGAPSVYDIQLNQVSPTDFSALSDVMPMFSVDFSKQVSSSAACHSRQFEPLASGRAQVVLSWWDIEMDPEGKIKCTMAPFWAHSDPEELQNYLARKLQTDKATLRCFFSWTKTILSFFFLVKIFKANHLEDKINIIEKRPELVTSADLKGKKVSLLLGEPFFTTSLLPWHNLYFWYVRTAVDQQLGPGAVVMPQAASLHAMVVEFRDLWRIRSPCGECEGFDVHIMDDMIKRALDFRESKEAEPHPLWEYPCRRLSEPQQILTFDFRHPVPLHPVRAEGSIELRRPGRSHGAVLWMEYHLTPDSTVSTGLLESAEDKEDCCWNPHCKQAVYFFTSPDCRAPQGGPRTVSYTVEFHPRTGDVTMDFTLSDTPEDGC</sequence>
<dbReference type="FunFam" id="2.70.160.11:FF:000010">
    <property type="entry name" value="Protein arginine N-methyltransferase"/>
    <property type="match status" value="1"/>
</dbReference>
<dbReference type="FunFam" id="3.40.50.150:FF:000070">
    <property type="entry name" value="Protein arginine N-methyltransferase 7"/>
    <property type="match status" value="1"/>
</dbReference>
<accession>A0A7F8QJM7</accession>
<keyword evidence="4" id="KW-0677">Repeat</keyword>
<feature type="domain" description="Protein arginine N-methyltransferase" evidence="7">
    <location>
        <begin position="157"/>
        <end position="284"/>
    </location>
</feature>
<evidence type="ECO:0000256" key="5">
    <source>
        <dbReference type="ARBA" id="ARBA00022990"/>
    </source>
</evidence>
<dbReference type="GO" id="GO:0042054">
    <property type="term" value="F:histone methyltransferase activity"/>
    <property type="evidence" value="ECO:0007669"/>
    <property type="project" value="TreeGrafter"/>
</dbReference>
<dbReference type="SUPFAM" id="SSF53335">
    <property type="entry name" value="S-adenosyl-L-methionine-dependent methyltransferases"/>
    <property type="match status" value="2"/>
</dbReference>
<dbReference type="OrthoDB" id="412876at2759"/>
<evidence type="ECO:0000256" key="3">
    <source>
        <dbReference type="ARBA" id="ARBA00022691"/>
    </source>
</evidence>
<dbReference type="RefSeq" id="XP_030880413.1">
    <property type="nucleotide sequence ID" value="XM_031024553.1"/>
</dbReference>
<dbReference type="PROSITE" id="PS51678">
    <property type="entry name" value="SAM_MT_PRMT"/>
    <property type="match status" value="1"/>
</dbReference>
<dbReference type="Proteomes" id="UP000245341">
    <property type="component" value="Unplaced"/>
</dbReference>
<dbReference type="InterPro" id="IPR029063">
    <property type="entry name" value="SAM-dependent_MTases_sf"/>
</dbReference>
<dbReference type="PANTHER" id="PTHR11006:SF4">
    <property type="entry name" value="PROTEIN ARGININE N-METHYLTRANSFERASE 7"/>
    <property type="match status" value="1"/>
</dbReference>
<evidence type="ECO:0000256" key="1">
    <source>
        <dbReference type="ARBA" id="ARBA00022603"/>
    </source>
</evidence>
<evidence type="ECO:0000256" key="2">
    <source>
        <dbReference type="ARBA" id="ARBA00022679"/>
    </source>
</evidence>
<evidence type="ECO:0000256" key="4">
    <source>
        <dbReference type="ARBA" id="ARBA00022737"/>
    </source>
</evidence>
<dbReference type="GO" id="GO:0032259">
    <property type="term" value="P:methylation"/>
    <property type="evidence" value="ECO:0007669"/>
    <property type="project" value="UniProtKB-KW"/>
</dbReference>